<dbReference type="PRINTS" id="PR00089">
    <property type="entry name" value="LUCIFERASE"/>
</dbReference>
<evidence type="ECO:0000259" key="9">
    <source>
        <dbReference type="Pfam" id="PF00296"/>
    </source>
</evidence>
<dbReference type="EC" id="1.14.14.3" evidence="2"/>
<organism evidence="10 11">
    <name type="scientific">Nocardia uniformis</name>
    <dbReference type="NCBI Taxonomy" id="53432"/>
    <lineage>
        <taxon>Bacteria</taxon>
        <taxon>Bacillati</taxon>
        <taxon>Actinomycetota</taxon>
        <taxon>Actinomycetes</taxon>
        <taxon>Mycobacteriales</taxon>
        <taxon>Nocardiaceae</taxon>
        <taxon>Nocardia</taxon>
    </lineage>
</organism>
<keyword evidence="11" id="KW-1185">Reference proteome</keyword>
<dbReference type="AlphaFoldDB" id="A0A849CKN6"/>
<evidence type="ECO:0000256" key="3">
    <source>
        <dbReference type="ARBA" id="ARBA00022630"/>
    </source>
</evidence>
<dbReference type="GO" id="GO:0005829">
    <property type="term" value="C:cytosol"/>
    <property type="evidence" value="ECO:0007669"/>
    <property type="project" value="TreeGrafter"/>
</dbReference>
<comment type="subunit">
    <text evidence="1">Heterodimer of an alpha and a beta chain.</text>
</comment>
<dbReference type="InterPro" id="IPR050766">
    <property type="entry name" value="Bact_Lucif_Oxidored"/>
</dbReference>
<comment type="catalytic activity">
    <reaction evidence="8">
        <text>a long-chain fatty aldehyde + FMNH2 + O2 = a long-chain fatty acid + hnu + FMN + H2O + 2 H(+)</text>
        <dbReference type="Rhea" id="RHEA:17181"/>
        <dbReference type="ChEBI" id="CHEBI:15377"/>
        <dbReference type="ChEBI" id="CHEBI:15378"/>
        <dbReference type="ChEBI" id="CHEBI:15379"/>
        <dbReference type="ChEBI" id="CHEBI:17176"/>
        <dbReference type="ChEBI" id="CHEBI:30212"/>
        <dbReference type="ChEBI" id="CHEBI:57560"/>
        <dbReference type="ChEBI" id="CHEBI:57618"/>
        <dbReference type="ChEBI" id="CHEBI:58210"/>
        <dbReference type="EC" id="1.14.14.3"/>
    </reaction>
</comment>
<evidence type="ECO:0000313" key="10">
    <source>
        <dbReference type="EMBL" id="NNH75651.1"/>
    </source>
</evidence>
<gene>
    <name evidence="10" type="ORF">HLB23_38355</name>
</gene>
<dbReference type="Pfam" id="PF00296">
    <property type="entry name" value="Bac_luciferase"/>
    <property type="match status" value="1"/>
</dbReference>
<dbReference type="InterPro" id="IPR036661">
    <property type="entry name" value="Luciferase-like_sf"/>
</dbReference>
<dbReference type="PANTHER" id="PTHR30137">
    <property type="entry name" value="LUCIFERASE-LIKE MONOOXYGENASE"/>
    <property type="match status" value="1"/>
</dbReference>
<evidence type="ECO:0000256" key="5">
    <source>
        <dbReference type="ARBA" id="ARBA00023033"/>
    </source>
</evidence>
<feature type="domain" description="Luciferase-like" evidence="9">
    <location>
        <begin position="3"/>
        <end position="328"/>
    </location>
</feature>
<proteinExistence type="predicted"/>
<evidence type="ECO:0000313" key="11">
    <source>
        <dbReference type="Proteomes" id="UP000586827"/>
    </source>
</evidence>
<keyword evidence="7" id="KW-0599">Photoprotein</keyword>
<evidence type="ECO:0000256" key="1">
    <source>
        <dbReference type="ARBA" id="ARBA00011870"/>
    </source>
</evidence>
<keyword evidence="3" id="KW-0285">Flavoprotein</keyword>
<evidence type="ECO:0000256" key="4">
    <source>
        <dbReference type="ARBA" id="ARBA00023002"/>
    </source>
</evidence>
<evidence type="ECO:0000256" key="7">
    <source>
        <dbReference type="ARBA" id="ARBA00023262"/>
    </source>
</evidence>
<dbReference type="SUPFAM" id="SSF51679">
    <property type="entry name" value="Bacterial luciferase-like"/>
    <property type="match status" value="1"/>
</dbReference>
<dbReference type="GO" id="GO:0008218">
    <property type="term" value="P:bioluminescence"/>
    <property type="evidence" value="ECO:0007669"/>
    <property type="project" value="UniProtKB-KW"/>
</dbReference>
<sequence length="367" mass="41064">MTKFGIFLTTAKLPNITEADVFNNSSYYATLGEQLGFDSCWTLEHHFTPYGLCGDPLVMAAYLLGKTERLQVGTAVSVLPNHHPVQLAERVAMLDRLSNGRFLFGVGRGGFVKDFEVFDQPADKSHLIMREWMSIINDAFTHPGVVERDNEFIRIPAVPVYPTPQTPGGPPVYVVCESPSSTEWVASQGLPMMMSWWLEKDAMRTQIELYNDVAEAHGHDPEGVDHQISCLVSVGDSREQARAAVHDNFDWFRRTGQEAAFRIQHLRNLPNYAELMRKWEEFALDQGGDLDRANLQHTENILDLNVVGTPEYCVDHLGELMEATGVRHVLAGFEGPGTREAVAENMTRFAEEVIPSLKKQFDTVAAA</sequence>
<dbReference type="EMBL" id="JABELX010000025">
    <property type="protein sequence ID" value="NNH75651.1"/>
    <property type="molecule type" value="Genomic_DNA"/>
</dbReference>
<protein>
    <recommendedName>
        <fullName evidence="2">bacterial luciferase</fullName>
        <ecNumber evidence="2">1.14.14.3</ecNumber>
    </recommendedName>
</protein>
<keyword evidence="6" id="KW-0455">Luminescence</keyword>
<dbReference type="InterPro" id="IPR011251">
    <property type="entry name" value="Luciferase-like_dom"/>
</dbReference>
<dbReference type="Gene3D" id="3.20.20.30">
    <property type="entry name" value="Luciferase-like domain"/>
    <property type="match status" value="1"/>
</dbReference>
<keyword evidence="5" id="KW-0503">Monooxygenase</keyword>
<keyword evidence="4" id="KW-0560">Oxidoreductase</keyword>
<dbReference type="InterPro" id="IPR002103">
    <property type="entry name" value="Luciferase_bac/NFP"/>
</dbReference>
<name>A0A849CKN6_9NOCA</name>
<dbReference type="RefSeq" id="WP_170264378.1">
    <property type="nucleotide sequence ID" value="NZ_JABELX010000025.1"/>
</dbReference>
<evidence type="ECO:0000256" key="8">
    <source>
        <dbReference type="ARBA" id="ARBA00048737"/>
    </source>
</evidence>
<dbReference type="GO" id="GO:0047646">
    <property type="term" value="F:alkanal monooxygenase (FMN-linked) activity"/>
    <property type="evidence" value="ECO:0007669"/>
    <property type="project" value="UniProtKB-EC"/>
</dbReference>
<dbReference type="PANTHER" id="PTHR30137:SF8">
    <property type="entry name" value="BLR5498 PROTEIN"/>
    <property type="match status" value="1"/>
</dbReference>
<dbReference type="Proteomes" id="UP000586827">
    <property type="component" value="Unassembled WGS sequence"/>
</dbReference>
<accession>A0A849CKN6</accession>
<reference evidence="10 11" key="1">
    <citation type="submission" date="2020-05" db="EMBL/GenBank/DDBJ databases">
        <title>MicrobeNet Type strains.</title>
        <authorList>
            <person name="Nicholson A.C."/>
        </authorList>
    </citation>
    <scope>NUCLEOTIDE SEQUENCE [LARGE SCALE GENOMIC DNA]</scope>
    <source>
        <strain evidence="10 11">JCM 3224</strain>
    </source>
</reference>
<evidence type="ECO:0000256" key="6">
    <source>
        <dbReference type="ARBA" id="ARBA00023223"/>
    </source>
</evidence>
<evidence type="ECO:0000256" key="2">
    <source>
        <dbReference type="ARBA" id="ARBA00012106"/>
    </source>
</evidence>
<comment type="caution">
    <text evidence="10">The sequence shown here is derived from an EMBL/GenBank/DDBJ whole genome shotgun (WGS) entry which is preliminary data.</text>
</comment>